<dbReference type="Gene3D" id="3.30.530.20">
    <property type="match status" value="1"/>
</dbReference>
<accession>A0A2W5R908</accession>
<dbReference type="EMBL" id="QFPP01000720">
    <property type="protein sequence ID" value="PZQ59820.1"/>
    <property type="molecule type" value="Genomic_DNA"/>
</dbReference>
<dbReference type="InterPro" id="IPR023393">
    <property type="entry name" value="START-like_dom_sf"/>
</dbReference>
<comment type="caution">
    <text evidence="1">The sequence shown here is derived from an EMBL/GenBank/DDBJ whole genome shotgun (WGS) entry which is preliminary data.</text>
</comment>
<dbReference type="AlphaFoldDB" id="A0A2W5R908"/>
<name>A0A2W5R908_VARPD</name>
<evidence type="ECO:0000313" key="2">
    <source>
        <dbReference type="Proteomes" id="UP000249135"/>
    </source>
</evidence>
<reference evidence="1 2" key="1">
    <citation type="submission" date="2017-08" db="EMBL/GenBank/DDBJ databases">
        <title>Infants hospitalized years apart are colonized by the same room-sourced microbial strains.</title>
        <authorList>
            <person name="Brooks B."/>
            <person name="Olm M.R."/>
            <person name="Firek B.A."/>
            <person name="Baker R."/>
            <person name="Thomas B.C."/>
            <person name="Morowitz M.J."/>
            <person name="Banfield J.F."/>
        </authorList>
    </citation>
    <scope>NUCLEOTIDE SEQUENCE [LARGE SCALE GENOMIC DNA]</scope>
    <source>
        <strain evidence="1">S2_005_003_R2_41</strain>
    </source>
</reference>
<gene>
    <name evidence="1" type="ORF">DI563_29965</name>
</gene>
<dbReference type="SUPFAM" id="SSF55961">
    <property type="entry name" value="Bet v1-like"/>
    <property type="match status" value="1"/>
</dbReference>
<organism evidence="1 2">
    <name type="scientific">Variovorax paradoxus</name>
    <dbReference type="NCBI Taxonomy" id="34073"/>
    <lineage>
        <taxon>Bacteria</taxon>
        <taxon>Pseudomonadati</taxon>
        <taxon>Pseudomonadota</taxon>
        <taxon>Betaproteobacteria</taxon>
        <taxon>Burkholderiales</taxon>
        <taxon>Comamonadaceae</taxon>
        <taxon>Variovorax</taxon>
    </lineage>
</organism>
<dbReference type="Proteomes" id="UP000249135">
    <property type="component" value="Unassembled WGS sequence"/>
</dbReference>
<sequence length="151" mass="17048">MTEVLPTMTRVITQRVACGWRHAWALAADPLRMPEWASGLSSGHFTREGAHWRFETAEGSRARVRFAPANDFGVLDHWVMSEAPEGAAEIYLPFRVIGLGEDVCEFQFTLLRQPSMDDAAFERDARWIARDLRTLRDLLEAAPPVRPVGRG</sequence>
<protein>
    <submittedName>
        <fullName evidence="1">Polyketide cyclase</fullName>
    </submittedName>
</protein>
<evidence type="ECO:0000313" key="1">
    <source>
        <dbReference type="EMBL" id="PZQ59820.1"/>
    </source>
</evidence>
<proteinExistence type="predicted"/>